<keyword evidence="1" id="KW-0472">Membrane</keyword>
<gene>
    <name evidence="2" type="ORF">J5N97_020310</name>
</gene>
<proteinExistence type="predicted"/>
<evidence type="ECO:0000256" key="1">
    <source>
        <dbReference type="SAM" id="Phobius"/>
    </source>
</evidence>
<feature type="transmembrane region" description="Helical" evidence="1">
    <location>
        <begin position="6"/>
        <end position="23"/>
    </location>
</feature>
<reference evidence="2" key="2">
    <citation type="journal article" date="2022" name="Hortic Res">
        <title>The genome of Dioscorea zingiberensis sheds light on the biosynthesis, origin and evolution of the medicinally important diosgenin saponins.</title>
        <authorList>
            <person name="Li Y."/>
            <person name="Tan C."/>
            <person name="Li Z."/>
            <person name="Guo J."/>
            <person name="Li S."/>
            <person name="Chen X."/>
            <person name="Wang C."/>
            <person name="Dai X."/>
            <person name="Yang H."/>
            <person name="Song W."/>
            <person name="Hou L."/>
            <person name="Xu J."/>
            <person name="Tong Z."/>
            <person name="Xu A."/>
            <person name="Yuan X."/>
            <person name="Wang W."/>
            <person name="Yang Q."/>
            <person name="Chen L."/>
            <person name="Sun Z."/>
            <person name="Wang K."/>
            <person name="Pan B."/>
            <person name="Chen J."/>
            <person name="Bao Y."/>
            <person name="Liu F."/>
            <person name="Qi X."/>
            <person name="Gang D.R."/>
            <person name="Wen J."/>
            <person name="Li J."/>
        </authorList>
    </citation>
    <scope>NUCLEOTIDE SEQUENCE</scope>
    <source>
        <strain evidence="2">Dzin_1.0</strain>
    </source>
</reference>
<dbReference type="AlphaFoldDB" id="A0A9D5CFK9"/>
<dbReference type="EMBL" id="JAGGNH010000005">
    <property type="protein sequence ID" value="KAJ0972351.1"/>
    <property type="molecule type" value="Genomic_DNA"/>
</dbReference>
<dbReference type="Proteomes" id="UP001085076">
    <property type="component" value="Miscellaneous, Linkage group lg05"/>
</dbReference>
<comment type="caution">
    <text evidence="2">The sequence shown here is derived from an EMBL/GenBank/DDBJ whole genome shotgun (WGS) entry which is preliminary data.</text>
</comment>
<name>A0A9D5CFK9_9LILI</name>
<protein>
    <submittedName>
        <fullName evidence="2">Uncharacterized protein</fullName>
    </submittedName>
</protein>
<accession>A0A9D5CFK9</accession>
<evidence type="ECO:0000313" key="3">
    <source>
        <dbReference type="Proteomes" id="UP001085076"/>
    </source>
</evidence>
<evidence type="ECO:0000313" key="2">
    <source>
        <dbReference type="EMBL" id="KAJ0972351.1"/>
    </source>
</evidence>
<reference evidence="2" key="1">
    <citation type="submission" date="2021-03" db="EMBL/GenBank/DDBJ databases">
        <authorList>
            <person name="Li Z."/>
            <person name="Yang C."/>
        </authorList>
    </citation>
    <scope>NUCLEOTIDE SEQUENCE</scope>
    <source>
        <strain evidence="2">Dzin_1.0</strain>
        <tissue evidence="2">Leaf</tissue>
    </source>
</reference>
<sequence>MSSLWMGRVYYVFGFLFIVLQITRERDGKRGKKEHLARALDSHISSIDETFQMLILPNGGSESDNIPIVIGF</sequence>
<keyword evidence="1" id="KW-0812">Transmembrane</keyword>
<keyword evidence="3" id="KW-1185">Reference proteome</keyword>
<keyword evidence="1" id="KW-1133">Transmembrane helix</keyword>
<organism evidence="2 3">
    <name type="scientific">Dioscorea zingiberensis</name>
    <dbReference type="NCBI Taxonomy" id="325984"/>
    <lineage>
        <taxon>Eukaryota</taxon>
        <taxon>Viridiplantae</taxon>
        <taxon>Streptophyta</taxon>
        <taxon>Embryophyta</taxon>
        <taxon>Tracheophyta</taxon>
        <taxon>Spermatophyta</taxon>
        <taxon>Magnoliopsida</taxon>
        <taxon>Liliopsida</taxon>
        <taxon>Dioscoreales</taxon>
        <taxon>Dioscoreaceae</taxon>
        <taxon>Dioscorea</taxon>
    </lineage>
</organism>